<dbReference type="InterPro" id="IPR035500">
    <property type="entry name" value="NHR-like_dom_sf"/>
</dbReference>
<organism evidence="9 10">
    <name type="scientific">Kineococcus xinjiangensis</name>
    <dbReference type="NCBI Taxonomy" id="512762"/>
    <lineage>
        <taxon>Bacteria</taxon>
        <taxon>Bacillati</taxon>
        <taxon>Actinomycetota</taxon>
        <taxon>Actinomycetes</taxon>
        <taxon>Kineosporiales</taxon>
        <taxon>Kineosporiaceae</taxon>
        <taxon>Kineococcus</taxon>
    </lineage>
</organism>
<evidence type="ECO:0000256" key="8">
    <source>
        <dbReference type="SAM" id="Phobius"/>
    </source>
</evidence>
<evidence type="ECO:0000313" key="9">
    <source>
        <dbReference type="EMBL" id="PPK96157.1"/>
    </source>
</evidence>
<dbReference type="Pfam" id="PF02361">
    <property type="entry name" value="CbiQ"/>
    <property type="match status" value="1"/>
</dbReference>
<keyword evidence="4" id="KW-0805">Transcription regulation</keyword>
<keyword evidence="2 8" id="KW-0812">Transmembrane</keyword>
<dbReference type="EMBL" id="PTJD01000005">
    <property type="protein sequence ID" value="PPK96157.1"/>
    <property type="molecule type" value="Genomic_DNA"/>
</dbReference>
<protein>
    <submittedName>
        <fullName evidence="9">Biotin transport system permease protein</fullName>
    </submittedName>
</protein>
<name>A0A2S6IPH7_9ACTN</name>
<sequence length="199" mass="21297">MLTSVYRPGTSPLHRARAGTKLLALAVGASALAWQRSVPAVAVGALVVAAAVAVAGMPARWVWEQLRPLRWVLLLVAGFQVLTQDWRLALVVCATLALAVLAAALVTATTRMQELLDVLQRLLQPLRRVGVDPDRVALLLALTLRAVPVLQGLIAEVGDARRARGCERSLRALLVPLLIRTLRHADNLGEALAARGVDD</sequence>
<evidence type="ECO:0000256" key="5">
    <source>
        <dbReference type="ARBA" id="ARBA00023136"/>
    </source>
</evidence>
<dbReference type="PANTHER" id="PTHR33514">
    <property type="entry name" value="PROTEIN ABCI12, CHLOROPLASTIC"/>
    <property type="match status" value="1"/>
</dbReference>
<comment type="caution">
    <text evidence="9">The sequence shown here is derived from an EMBL/GenBank/DDBJ whole genome shotgun (WGS) entry which is preliminary data.</text>
</comment>
<gene>
    <name evidence="9" type="ORF">CLV92_105259</name>
</gene>
<feature type="transmembrane region" description="Helical" evidence="8">
    <location>
        <begin position="43"/>
        <end position="63"/>
    </location>
</feature>
<dbReference type="GO" id="GO:0005886">
    <property type="term" value="C:plasma membrane"/>
    <property type="evidence" value="ECO:0007669"/>
    <property type="project" value="UniProtKB-ARBA"/>
</dbReference>
<evidence type="ECO:0000256" key="7">
    <source>
        <dbReference type="ARBA" id="ARBA00023170"/>
    </source>
</evidence>
<evidence type="ECO:0000256" key="4">
    <source>
        <dbReference type="ARBA" id="ARBA00023015"/>
    </source>
</evidence>
<dbReference type="Proteomes" id="UP000239485">
    <property type="component" value="Unassembled WGS sequence"/>
</dbReference>
<proteinExistence type="predicted"/>
<dbReference type="PANTHER" id="PTHR33514:SF13">
    <property type="entry name" value="PROTEIN ABCI12, CHLOROPLASTIC"/>
    <property type="match status" value="1"/>
</dbReference>
<comment type="subcellular location">
    <subcellularLocation>
        <location evidence="1">Membrane</location>
        <topology evidence="1">Multi-pass membrane protein</topology>
    </subcellularLocation>
</comment>
<reference evidence="9 10" key="1">
    <citation type="submission" date="2018-02" db="EMBL/GenBank/DDBJ databases">
        <title>Genomic Encyclopedia of Archaeal and Bacterial Type Strains, Phase II (KMG-II): from individual species to whole genera.</title>
        <authorList>
            <person name="Goeker M."/>
        </authorList>
    </citation>
    <scope>NUCLEOTIDE SEQUENCE [LARGE SCALE GENOMIC DNA]</scope>
    <source>
        <strain evidence="9 10">DSM 22857</strain>
    </source>
</reference>
<keyword evidence="6" id="KW-0804">Transcription</keyword>
<keyword evidence="5 8" id="KW-0472">Membrane</keyword>
<accession>A0A2S6IPH7</accession>
<evidence type="ECO:0000313" key="10">
    <source>
        <dbReference type="Proteomes" id="UP000239485"/>
    </source>
</evidence>
<keyword evidence="3 8" id="KW-1133">Transmembrane helix</keyword>
<keyword evidence="7" id="KW-0675">Receptor</keyword>
<keyword evidence="10" id="KW-1185">Reference proteome</keyword>
<dbReference type="SUPFAM" id="SSF48508">
    <property type="entry name" value="Nuclear receptor ligand-binding domain"/>
    <property type="match status" value="1"/>
</dbReference>
<evidence type="ECO:0000256" key="1">
    <source>
        <dbReference type="ARBA" id="ARBA00004141"/>
    </source>
</evidence>
<dbReference type="InterPro" id="IPR003339">
    <property type="entry name" value="ABC/ECF_trnsptr_transmembrane"/>
</dbReference>
<feature type="transmembrane region" description="Helical" evidence="8">
    <location>
        <begin position="88"/>
        <end position="108"/>
    </location>
</feature>
<evidence type="ECO:0000256" key="2">
    <source>
        <dbReference type="ARBA" id="ARBA00022692"/>
    </source>
</evidence>
<evidence type="ECO:0000256" key="3">
    <source>
        <dbReference type="ARBA" id="ARBA00022989"/>
    </source>
</evidence>
<dbReference type="AlphaFoldDB" id="A0A2S6IPH7"/>
<evidence type="ECO:0000256" key="6">
    <source>
        <dbReference type="ARBA" id="ARBA00023163"/>
    </source>
</evidence>